<name>A0ABZ2ICN0_9CAUL</name>
<proteinExistence type="predicted"/>
<keyword evidence="2" id="KW-1185">Reference proteome</keyword>
<reference evidence="1 2" key="1">
    <citation type="submission" date="2024-02" db="EMBL/GenBank/DDBJ databases">
        <title>Distribution and functional of Brevundimonas-related endobacteria within Verticillium dahliae.</title>
        <authorList>
            <person name="Zeng H."/>
        </authorList>
    </citation>
    <scope>NUCLEOTIDE SEQUENCE [LARGE SCALE GENOMIC DNA]</scope>
    <source>
        <strain evidence="1 2">TRM 44200</strain>
    </source>
</reference>
<dbReference type="EMBL" id="CP146369">
    <property type="protein sequence ID" value="WWT55365.1"/>
    <property type="molecule type" value="Genomic_DNA"/>
</dbReference>
<organism evidence="1 2">
    <name type="scientific">Brevundimonas olei</name>
    <dbReference type="NCBI Taxonomy" id="657642"/>
    <lineage>
        <taxon>Bacteria</taxon>
        <taxon>Pseudomonadati</taxon>
        <taxon>Pseudomonadota</taxon>
        <taxon>Alphaproteobacteria</taxon>
        <taxon>Caulobacterales</taxon>
        <taxon>Caulobacteraceae</taxon>
        <taxon>Brevundimonas</taxon>
    </lineage>
</organism>
<accession>A0ABZ2ICN0</accession>
<sequence>MTANIKSWFTPKYFDEVHHAYQGDRNKLGDTVSGGGTFVGDKAYFPRMGAVDVYDSPEFARLILANVGQDFIELTAKPKFIAFGLWDPNAHKYTLNTAAEYGKAGAKAIIRGENQCIIDALKEAAANGVKKIGGAPGEVDQVHTIGDYDTVATLNDIANGIAHLGSQEAFEGEQVTCLLPFRNKMQFALDPYMASNDVKENMPWNDLSWRRNERTGGNADGTGVDLWLYAKSALVSGYNDKPTKIDERDGAALTDIIGEWFQAAAAARDAAGIVRIKSKANFVLSREPTPVSGLVAAA</sequence>
<protein>
    <submittedName>
        <fullName evidence="1">Phage capsid protein</fullName>
    </submittedName>
</protein>
<dbReference type="Pfam" id="PF19821">
    <property type="entry name" value="Phage_capsid_2"/>
    <property type="match status" value="1"/>
</dbReference>
<dbReference type="InterPro" id="IPR045565">
    <property type="entry name" value="Phage_capsid_2"/>
</dbReference>
<dbReference type="RefSeq" id="WP_338577787.1">
    <property type="nucleotide sequence ID" value="NZ_CP146369.1"/>
</dbReference>
<evidence type="ECO:0000313" key="2">
    <source>
        <dbReference type="Proteomes" id="UP001363460"/>
    </source>
</evidence>
<gene>
    <name evidence="1" type="ORF">V8J38_02720</name>
</gene>
<evidence type="ECO:0000313" key="1">
    <source>
        <dbReference type="EMBL" id="WWT55365.1"/>
    </source>
</evidence>
<dbReference type="Proteomes" id="UP001363460">
    <property type="component" value="Chromosome"/>
</dbReference>